<dbReference type="AlphaFoldDB" id="A0A0N4VQ24"/>
<reference evidence="3" key="1">
    <citation type="submission" date="2017-02" db="UniProtKB">
        <authorList>
            <consortium name="WormBaseParasite"/>
        </authorList>
    </citation>
    <scope>IDENTIFICATION</scope>
</reference>
<accession>A0A0N4VQ24</accession>
<evidence type="ECO:0000313" key="2">
    <source>
        <dbReference type="Proteomes" id="UP000274131"/>
    </source>
</evidence>
<gene>
    <name evidence="1" type="ORF">EVEC_LOCUS12270</name>
</gene>
<protein>
    <submittedName>
        <fullName evidence="1 3">Uncharacterized protein</fullName>
    </submittedName>
</protein>
<organism evidence="3">
    <name type="scientific">Enterobius vermicularis</name>
    <name type="common">Human pinworm</name>
    <dbReference type="NCBI Taxonomy" id="51028"/>
    <lineage>
        <taxon>Eukaryota</taxon>
        <taxon>Metazoa</taxon>
        <taxon>Ecdysozoa</taxon>
        <taxon>Nematoda</taxon>
        <taxon>Chromadorea</taxon>
        <taxon>Rhabditida</taxon>
        <taxon>Spirurina</taxon>
        <taxon>Oxyuridomorpha</taxon>
        <taxon>Oxyuroidea</taxon>
        <taxon>Oxyuridae</taxon>
        <taxon>Enterobius</taxon>
    </lineage>
</organism>
<evidence type="ECO:0000313" key="3">
    <source>
        <dbReference type="WBParaSite" id="EVEC_0001311601-mRNA-1"/>
    </source>
</evidence>
<dbReference type="WBParaSite" id="EVEC_0001311601-mRNA-1">
    <property type="protein sequence ID" value="EVEC_0001311601-mRNA-1"/>
    <property type="gene ID" value="EVEC_0001311601"/>
</dbReference>
<sequence>MLVNESVSVCAGPCDCVVFGEQGRLWRVCGLGQFIFTCITPDGCPSPFFTGDIRDLVCPLFFSLLLLSLSLSLSQPFLCVAPCTLWSHQLGDRIRAADPTNWKVRGLDERMREVRATRTAGD</sequence>
<evidence type="ECO:0000313" key="1">
    <source>
        <dbReference type="EMBL" id="VDD97519.1"/>
    </source>
</evidence>
<reference evidence="1 2" key="2">
    <citation type="submission" date="2018-10" db="EMBL/GenBank/DDBJ databases">
        <authorList>
            <consortium name="Pathogen Informatics"/>
        </authorList>
    </citation>
    <scope>NUCLEOTIDE SEQUENCE [LARGE SCALE GENOMIC DNA]</scope>
</reference>
<name>A0A0N4VQ24_ENTVE</name>
<keyword evidence="2" id="KW-1185">Reference proteome</keyword>
<dbReference type="Proteomes" id="UP000274131">
    <property type="component" value="Unassembled WGS sequence"/>
</dbReference>
<dbReference type="EMBL" id="UXUI01013979">
    <property type="protein sequence ID" value="VDD97519.1"/>
    <property type="molecule type" value="Genomic_DNA"/>
</dbReference>
<proteinExistence type="predicted"/>